<evidence type="ECO:0000313" key="18">
    <source>
        <dbReference type="Proteomes" id="UP000008207"/>
    </source>
</evidence>
<evidence type="ECO:0000256" key="11">
    <source>
        <dbReference type="PIRSR" id="PIRSR000350-3"/>
    </source>
</evidence>
<keyword evidence="6 13" id="KW-0560">Oxidoreductase</keyword>
<feature type="binding site" evidence="11">
    <location>
        <begin position="183"/>
        <end position="190"/>
    </location>
    <ligand>
        <name>NAD(+)</name>
        <dbReference type="ChEBI" id="CHEBI:57540"/>
    </ligand>
</feature>
<keyword evidence="7" id="KW-1015">Disulfide bond</keyword>
<dbReference type="eggNOG" id="COG1249">
    <property type="taxonomic scope" value="Bacteria"/>
</dbReference>
<dbReference type="Proteomes" id="UP000008207">
    <property type="component" value="Chromosome"/>
</dbReference>
<feature type="domain" description="Pyridine nucleotide-disulphide oxidoreductase dimerisation" evidence="15">
    <location>
        <begin position="345"/>
        <end position="453"/>
    </location>
</feature>
<dbReference type="EC" id="1.8.1.7" evidence="14"/>
<dbReference type="Gene3D" id="3.50.50.60">
    <property type="entry name" value="FAD/NAD(P)-binding domain"/>
    <property type="match status" value="2"/>
</dbReference>
<dbReference type="InterPro" id="IPR001100">
    <property type="entry name" value="Pyr_nuc-diS_OxRdtase"/>
</dbReference>
<evidence type="ECO:0000256" key="2">
    <source>
        <dbReference type="ARBA" id="ARBA00011738"/>
    </source>
</evidence>
<evidence type="ECO:0000259" key="16">
    <source>
        <dbReference type="Pfam" id="PF07992"/>
    </source>
</evidence>
<dbReference type="GO" id="GO:0034599">
    <property type="term" value="P:cellular response to oxidative stress"/>
    <property type="evidence" value="ECO:0007669"/>
    <property type="project" value="TreeGrafter"/>
</dbReference>
<feature type="disulfide bond" description="Redox-active" evidence="12">
    <location>
        <begin position="49"/>
        <end position="54"/>
    </location>
</feature>
<evidence type="ECO:0000259" key="15">
    <source>
        <dbReference type="Pfam" id="PF02852"/>
    </source>
</evidence>
<evidence type="ECO:0000256" key="4">
    <source>
        <dbReference type="ARBA" id="ARBA00022827"/>
    </source>
</evidence>
<evidence type="ECO:0000256" key="14">
    <source>
        <dbReference type="RuleBase" id="RU365040"/>
    </source>
</evidence>
<keyword evidence="18" id="KW-1185">Reference proteome</keyword>
<dbReference type="GO" id="GO:0005829">
    <property type="term" value="C:cytosol"/>
    <property type="evidence" value="ECO:0007669"/>
    <property type="project" value="TreeGrafter"/>
</dbReference>
<evidence type="ECO:0000256" key="12">
    <source>
        <dbReference type="PIRSR" id="PIRSR000350-4"/>
    </source>
</evidence>
<dbReference type="Gene3D" id="3.30.390.30">
    <property type="match status" value="1"/>
</dbReference>
<evidence type="ECO:0000256" key="6">
    <source>
        <dbReference type="ARBA" id="ARBA00023002"/>
    </source>
</evidence>
<evidence type="ECO:0000256" key="9">
    <source>
        <dbReference type="ARBA" id="ARBA00049142"/>
    </source>
</evidence>
<evidence type="ECO:0000256" key="10">
    <source>
        <dbReference type="PIRSR" id="PIRSR000350-2"/>
    </source>
</evidence>
<dbReference type="InterPro" id="IPR046952">
    <property type="entry name" value="GSHR/TRXR-like"/>
</dbReference>
<dbReference type="InterPro" id="IPR006324">
    <property type="entry name" value="GSHR"/>
</dbReference>
<keyword evidence="5 14" id="KW-0521">NADP</keyword>
<keyword evidence="8 13" id="KW-0676">Redox-active center</keyword>
<feature type="domain" description="FAD/NAD(P)-binding" evidence="16">
    <location>
        <begin position="13"/>
        <end position="325"/>
    </location>
</feature>
<dbReference type="InterPro" id="IPR012999">
    <property type="entry name" value="Pyr_OxRdtase_I_AS"/>
</dbReference>
<evidence type="ECO:0000256" key="8">
    <source>
        <dbReference type="ARBA" id="ARBA00023284"/>
    </source>
</evidence>
<dbReference type="InterPro" id="IPR016156">
    <property type="entry name" value="FAD/NAD-linked_Rdtase_dimer_sf"/>
</dbReference>
<dbReference type="Pfam" id="PF07992">
    <property type="entry name" value="Pyr_redox_2"/>
    <property type="match status" value="1"/>
</dbReference>
<feature type="binding site" evidence="11">
    <location>
        <position position="310"/>
    </location>
    <ligand>
        <name>FAD</name>
        <dbReference type="ChEBI" id="CHEBI:57692"/>
    </ligand>
</feature>
<comment type="subunit">
    <text evidence="2">Homodimer.</text>
</comment>
<dbReference type="KEGG" id="mno:Mnod_4666"/>
<dbReference type="Pfam" id="PF02852">
    <property type="entry name" value="Pyr_redox_dim"/>
    <property type="match status" value="1"/>
</dbReference>
<evidence type="ECO:0000313" key="17">
    <source>
        <dbReference type="EMBL" id="ACL59533.1"/>
    </source>
</evidence>
<dbReference type="OrthoDB" id="9776382at2"/>
<evidence type="ECO:0000256" key="3">
    <source>
        <dbReference type="ARBA" id="ARBA00022630"/>
    </source>
</evidence>
<dbReference type="AlphaFoldDB" id="B8IEG1"/>
<dbReference type="GO" id="GO:0050661">
    <property type="term" value="F:NADP binding"/>
    <property type="evidence" value="ECO:0007669"/>
    <property type="project" value="InterPro"/>
</dbReference>
<dbReference type="InterPro" id="IPR023753">
    <property type="entry name" value="FAD/NAD-binding_dom"/>
</dbReference>
<keyword evidence="3 13" id="KW-0285">Flavoprotein</keyword>
<dbReference type="EMBL" id="CP001349">
    <property type="protein sequence ID" value="ACL59533.1"/>
    <property type="molecule type" value="Genomic_DNA"/>
</dbReference>
<protein>
    <recommendedName>
        <fullName evidence="14">Glutathione reductase</fullName>
        <shortName evidence="14">GRase</shortName>
        <ecNumber evidence="14">1.8.1.7</ecNumber>
    </recommendedName>
</protein>
<evidence type="ECO:0000256" key="7">
    <source>
        <dbReference type="ARBA" id="ARBA00023157"/>
    </source>
</evidence>
<dbReference type="InterPro" id="IPR036188">
    <property type="entry name" value="FAD/NAD-bd_sf"/>
</dbReference>
<dbReference type="PIRSF" id="PIRSF000350">
    <property type="entry name" value="Mercury_reductase_MerA"/>
    <property type="match status" value="1"/>
</dbReference>
<dbReference type="GO" id="GO:0004362">
    <property type="term" value="F:glutathione-disulfide reductase (NADPH) activity"/>
    <property type="evidence" value="ECO:0007669"/>
    <property type="project" value="UniProtKB-EC"/>
</dbReference>
<comment type="similarity">
    <text evidence="1 13">Belongs to the class-I pyridine nucleotide-disulfide oxidoreductase family.</text>
</comment>
<comment type="function">
    <text evidence="14">Catalyzes the reduction of glutathione disulfide (GSSG) to reduced glutathione (GSH).</text>
</comment>
<dbReference type="PRINTS" id="PR00368">
    <property type="entry name" value="FADPNR"/>
</dbReference>
<proteinExistence type="inferred from homology"/>
<comment type="cofactor">
    <cofactor evidence="11">
        <name>FAD</name>
        <dbReference type="ChEBI" id="CHEBI:57692"/>
    </cofactor>
    <text evidence="11">Binds 1 FAD per subunit.</text>
</comment>
<name>B8IEG1_METNO</name>
<dbReference type="GO" id="GO:0050660">
    <property type="term" value="F:flavin adenine dinucleotide binding"/>
    <property type="evidence" value="ECO:0007669"/>
    <property type="project" value="InterPro"/>
</dbReference>
<keyword evidence="11" id="KW-0520">NAD</keyword>
<accession>B8IEG1</accession>
<gene>
    <name evidence="17" type="ordered locus">Mnod_4666</name>
</gene>
<dbReference type="HOGENOM" id="CLU_016755_2_1_5"/>
<reference evidence="17 18" key="1">
    <citation type="submission" date="2009-01" db="EMBL/GenBank/DDBJ databases">
        <title>Complete sequence of chromosome of Methylobacterium nodulans ORS 2060.</title>
        <authorList>
            <consortium name="US DOE Joint Genome Institute"/>
            <person name="Lucas S."/>
            <person name="Copeland A."/>
            <person name="Lapidus A."/>
            <person name="Glavina del Rio T."/>
            <person name="Dalin E."/>
            <person name="Tice H."/>
            <person name="Bruce D."/>
            <person name="Goodwin L."/>
            <person name="Pitluck S."/>
            <person name="Sims D."/>
            <person name="Brettin T."/>
            <person name="Detter J.C."/>
            <person name="Han C."/>
            <person name="Larimer F."/>
            <person name="Land M."/>
            <person name="Hauser L."/>
            <person name="Kyrpides N."/>
            <person name="Ivanova N."/>
            <person name="Marx C.J."/>
            <person name="Richardson P."/>
        </authorList>
    </citation>
    <scope>NUCLEOTIDE SEQUENCE [LARGE SCALE GENOMIC DNA]</scope>
    <source>
        <strain evidence="18">LMG 21967 / CNCM I-2342 / ORS 2060</strain>
    </source>
</reference>
<dbReference type="InterPro" id="IPR004099">
    <property type="entry name" value="Pyr_nucl-diS_OxRdtase_dimer"/>
</dbReference>
<comment type="catalytic activity">
    <reaction evidence="9 14">
        <text>2 glutathione + NADP(+) = glutathione disulfide + NADPH + H(+)</text>
        <dbReference type="Rhea" id="RHEA:11740"/>
        <dbReference type="ChEBI" id="CHEBI:15378"/>
        <dbReference type="ChEBI" id="CHEBI:57783"/>
        <dbReference type="ChEBI" id="CHEBI:57925"/>
        <dbReference type="ChEBI" id="CHEBI:58297"/>
        <dbReference type="ChEBI" id="CHEBI:58349"/>
        <dbReference type="EC" id="1.8.1.7"/>
    </reaction>
</comment>
<dbReference type="PRINTS" id="PR00411">
    <property type="entry name" value="PNDRDTASEI"/>
</dbReference>
<evidence type="ECO:0000256" key="5">
    <source>
        <dbReference type="ARBA" id="ARBA00022857"/>
    </source>
</evidence>
<dbReference type="PANTHER" id="PTHR42737">
    <property type="entry name" value="GLUTATHIONE REDUCTASE"/>
    <property type="match status" value="1"/>
</dbReference>
<sequence length="466" mass="49945">MGNGAATDDFDVDLFVIGGGSGGVRAARIASSYGATVKLAEEYRVGGTCVIRGCVPKKLMVYAGRFADEFEDAAGFGWSVESPRFDWATLKRNRDAEVTRLEGIYTTNLMRAGVDLVADRAVIEDAHTVRLVRSGKTVRARFILIAVGAHPVKEPAIPGGELGITSNEVFELERQPERILIVGGGYIAVEFAGIFAALGSRTTLLHRGDRLLRGFDDEIRDALGAAYARRMDLRLNRTIERLDRRDGAILATLSDGTDLLVDQVLVATGRRPNVQGLGLEKVGITLDTAGAIPVDRFSQTAVPTIFAVGDVTNRAALTPIAIREGHAFADTVFGGKPWAVDHDLIATAVFSTPEIGVIGHNEDVARALYGDIDVYEARFRPMKATLSGREDRILMKVVVARESDRVVGVHVLGHDAGEIIQAVAIAVTMGATKADFDRTIAVHPTAGEELVTLRTPLAVKQPVGVG</sequence>
<dbReference type="NCBIfam" id="NF004776">
    <property type="entry name" value="PRK06116.1"/>
    <property type="match status" value="1"/>
</dbReference>
<dbReference type="GO" id="GO:0006749">
    <property type="term" value="P:glutathione metabolic process"/>
    <property type="evidence" value="ECO:0007669"/>
    <property type="project" value="InterPro"/>
</dbReference>
<evidence type="ECO:0000256" key="1">
    <source>
        <dbReference type="ARBA" id="ARBA00007532"/>
    </source>
</evidence>
<feature type="binding site" evidence="11">
    <location>
        <position position="269"/>
    </location>
    <ligand>
        <name>NAD(+)</name>
        <dbReference type="ChEBI" id="CHEBI:57540"/>
    </ligand>
</feature>
<evidence type="ECO:0000256" key="13">
    <source>
        <dbReference type="RuleBase" id="RU003691"/>
    </source>
</evidence>
<dbReference type="RefSeq" id="WP_015931168.1">
    <property type="nucleotide sequence ID" value="NC_011894.1"/>
</dbReference>
<dbReference type="STRING" id="460265.Mnod_4666"/>
<organism evidence="17 18">
    <name type="scientific">Methylobacterium nodulans (strain LMG 21967 / CNCM I-2342 / ORS 2060)</name>
    <dbReference type="NCBI Taxonomy" id="460265"/>
    <lineage>
        <taxon>Bacteria</taxon>
        <taxon>Pseudomonadati</taxon>
        <taxon>Pseudomonadota</taxon>
        <taxon>Alphaproteobacteria</taxon>
        <taxon>Hyphomicrobiales</taxon>
        <taxon>Methylobacteriaceae</taxon>
        <taxon>Methylobacterium</taxon>
    </lineage>
</organism>
<dbReference type="GO" id="GO:0045454">
    <property type="term" value="P:cell redox homeostasis"/>
    <property type="evidence" value="ECO:0007669"/>
    <property type="project" value="InterPro"/>
</dbReference>
<dbReference type="PROSITE" id="PS00076">
    <property type="entry name" value="PYRIDINE_REDOX_1"/>
    <property type="match status" value="1"/>
</dbReference>
<dbReference type="NCBIfam" id="TIGR01424">
    <property type="entry name" value="gluta_reduc_2"/>
    <property type="match status" value="1"/>
</dbReference>
<keyword evidence="4 11" id="KW-0274">FAD</keyword>
<keyword evidence="11" id="KW-0547">Nucleotide-binding</keyword>
<dbReference type="PANTHER" id="PTHR42737:SF2">
    <property type="entry name" value="GLUTATHIONE REDUCTASE"/>
    <property type="match status" value="1"/>
</dbReference>
<dbReference type="SUPFAM" id="SSF55424">
    <property type="entry name" value="FAD/NAD-linked reductases, dimerisation (C-terminal) domain"/>
    <property type="match status" value="1"/>
</dbReference>
<dbReference type="SUPFAM" id="SSF51905">
    <property type="entry name" value="FAD/NAD(P)-binding domain"/>
    <property type="match status" value="1"/>
</dbReference>
<feature type="binding site" evidence="11">
    <location>
        <position position="58"/>
    </location>
    <ligand>
        <name>FAD</name>
        <dbReference type="ChEBI" id="CHEBI:57692"/>
    </ligand>
</feature>
<feature type="active site" description="Proton acceptor" evidence="10">
    <location>
        <position position="443"/>
    </location>
</feature>